<dbReference type="EMBL" id="JACCHL010000001">
    <property type="protein sequence ID" value="NYH54784.1"/>
    <property type="molecule type" value="Genomic_DNA"/>
</dbReference>
<dbReference type="PANTHER" id="PTHR20935:SF0">
    <property type="entry name" value="SERINE_THREONINE-PROTEIN PHOSPHATASE PGAM5, MITOCHONDRIAL"/>
    <property type="match status" value="1"/>
</dbReference>
<dbReference type="SUPFAM" id="SSF53254">
    <property type="entry name" value="Phosphoglycerate mutase-like"/>
    <property type="match status" value="1"/>
</dbReference>
<comment type="caution">
    <text evidence="3">The sequence shown here is derived from an EMBL/GenBank/DDBJ whole genome shotgun (WGS) entry which is preliminary data.</text>
</comment>
<reference evidence="4" key="1">
    <citation type="submission" date="2016-08" db="EMBL/GenBank/DDBJ databases">
        <authorList>
            <person name="Tokovenko B."/>
            <person name="Kalinowski J."/>
        </authorList>
    </citation>
    <scope>NUCLEOTIDE SEQUENCE [LARGE SCALE GENOMIC DNA]</scope>
    <source>
        <strain evidence="4">UTMC102</strain>
    </source>
</reference>
<name>A0A1V3BZI6_9ACTN</name>
<reference evidence="3" key="2">
    <citation type="submission" date="2016-08" db="EMBL/GenBank/DDBJ databases">
        <authorList>
            <person name="Seilhamer J.J."/>
        </authorList>
    </citation>
    <scope>NUCLEOTIDE SEQUENCE [LARGE SCALE GENOMIC DNA]</scope>
    <source>
        <strain evidence="3">UTMC102</strain>
    </source>
</reference>
<dbReference type="CDD" id="cd07067">
    <property type="entry name" value="HP_PGM_like"/>
    <property type="match status" value="1"/>
</dbReference>
<dbReference type="EMBL" id="MCOK01000001">
    <property type="protein sequence ID" value="OOC53540.1"/>
    <property type="molecule type" value="Genomic_DNA"/>
</dbReference>
<sequence>MPAIYLIRHGKASPEAEDYDELSPTGYEQARLLGTELKRRELRVGRVVTGALRRQRQTAAAALAEAGLGLEPHGDERWNEYDHLGLLGDHPVGTGSLQERLDASLSAWIEAGGSGPGTWEGFRSGVREALDDLVAGLGRGETALVFTSAGVIATVCSTLLGTSPSGFLAMNRVVVNGSVTKLLHGRGGTQLLSFNDHAHLEQGGSALMTYR</sequence>
<dbReference type="Proteomes" id="UP000189004">
    <property type="component" value="Unassembled WGS sequence"/>
</dbReference>
<dbReference type="Gene3D" id="3.40.50.1240">
    <property type="entry name" value="Phosphoglycerate mutase-like"/>
    <property type="match status" value="1"/>
</dbReference>
<protein>
    <submittedName>
        <fullName evidence="2">Broad specificity phosphatase PhoE</fullName>
    </submittedName>
    <submittedName>
        <fullName evidence="3">Histidine phosphatase family protein</fullName>
    </submittedName>
</protein>
<evidence type="ECO:0000313" key="3">
    <source>
        <dbReference type="EMBL" id="OOC53540.1"/>
    </source>
</evidence>
<dbReference type="InterPro" id="IPR051021">
    <property type="entry name" value="Mito_Ser/Thr_phosphatase"/>
</dbReference>
<organism evidence="3 4">
    <name type="scientific">Nocardiopsis sinuspersici</name>
    <dbReference type="NCBI Taxonomy" id="501010"/>
    <lineage>
        <taxon>Bacteria</taxon>
        <taxon>Bacillati</taxon>
        <taxon>Actinomycetota</taxon>
        <taxon>Actinomycetes</taxon>
        <taxon>Streptosporangiales</taxon>
        <taxon>Nocardiopsidaceae</taxon>
        <taxon>Nocardiopsis</taxon>
    </lineage>
</organism>
<evidence type="ECO:0000313" key="2">
    <source>
        <dbReference type="EMBL" id="NYH54784.1"/>
    </source>
</evidence>
<dbReference type="InterPro" id="IPR013078">
    <property type="entry name" value="His_Pase_superF_clade-1"/>
</dbReference>
<dbReference type="Proteomes" id="UP000584931">
    <property type="component" value="Unassembled WGS sequence"/>
</dbReference>
<dbReference type="SMART" id="SM00855">
    <property type="entry name" value="PGAM"/>
    <property type="match status" value="1"/>
</dbReference>
<dbReference type="STRING" id="501010.NOSIN_06745"/>
<dbReference type="Pfam" id="PF00300">
    <property type="entry name" value="His_Phos_1"/>
    <property type="match status" value="1"/>
</dbReference>
<evidence type="ECO:0000313" key="4">
    <source>
        <dbReference type="Proteomes" id="UP000189004"/>
    </source>
</evidence>
<proteinExistence type="predicted"/>
<gene>
    <name evidence="2" type="ORF">HNR06_004373</name>
    <name evidence="3" type="ORF">NOSIN_06745</name>
</gene>
<dbReference type="RefSeq" id="WP_077689922.1">
    <property type="nucleotide sequence ID" value="NZ_JACCHL010000001.1"/>
</dbReference>
<accession>A0A1V3BZI6</accession>
<accession>A0A7Z0BMS3</accession>
<reference evidence="2 5" key="3">
    <citation type="submission" date="2020-07" db="EMBL/GenBank/DDBJ databases">
        <title>Sequencing the genomes of 1000 actinobacteria strains.</title>
        <authorList>
            <person name="Klenk H.-P."/>
        </authorList>
    </citation>
    <scope>NUCLEOTIDE SEQUENCE [LARGE SCALE GENOMIC DNA]</scope>
    <source>
        <strain evidence="2 5">DSM 45278</strain>
    </source>
</reference>
<dbReference type="PANTHER" id="PTHR20935">
    <property type="entry name" value="PHOSPHOGLYCERATE MUTASE-RELATED"/>
    <property type="match status" value="1"/>
</dbReference>
<dbReference type="InterPro" id="IPR029033">
    <property type="entry name" value="His_PPase_superfam"/>
</dbReference>
<keyword evidence="4" id="KW-1185">Reference proteome</keyword>
<keyword evidence="1" id="KW-0378">Hydrolase</keyword>
<evidence type="ECO:0000256" key="1">
    <source>
        <dbReference type="ARBA" id="ARBA00022801"/>
    </source>
</evidence>
<evidence type="ECO:0000313" key="5">
    <source>
        <dbReference type="Proteomes" id="UP000584931"/>
    </source>
</evidence>
<dbReference type="AlphaFoldDB" id="A0A1V3BZI6"/>
<dbReference type="OrthoDB" id="280692at2"/>
<dbReference type="GO" id="GO:0016787">
    <property type="term" value="F:hydrolase activity"/>
    <property type="evidence" value="ECO:0007669"/>
    <property type="project" value="UniProtKB-KW"/>
</dbReference>